<dbReference type="InterPro" id="IPR012337">
    <property type="entry name" value="RNaseH-like_sf"/>
</dbReference>
<dbReference type="Gene3D" id="3.30.420.10">
    <property type="entry name" value="Ribonuclease H-like superfamily/Ribonuclease H"/>
    <property type="match status" value="1"/>
</dbReference>
<accession>A0A839K4V0</accession>
<dbReference type="GO" id="GO:0003676">
    <property type="term" value="F:nucleic acid binding"/>
    <property type="evidence" value="ECO:0007669"/>
    <property type="project" value="InterPro"/>
</dbReference>
<reference evidence="2 3" key="1">
    <citation type="submission" date="2020-07" db="EMBL/GenBank/DDBJ databases">
        <title>Characterization and genome sequencing of isolate MD1, a novel member within the family Lachnospiraceae.</title>
        <authorList>
            <person name="Rettenmaier R."/>
            <person name="Di Bello L."/>
            <person name="Zinser C."/>
            <person name="Scheitz K."/>
            <person name="Liebl W."/>
            <person name="Zverlov V."/>
        </authorList>
    </citation>
    <scope>NUCLEOTIDE SEQUENCE [LARGE SCALE GENOMIC DNA]</scope>
    <source>
        <strain evidence="2 3">MD1</strain>
    </source>
</reference>
<evidence type="ECO:0000313" key="3">
    <source>
        <dbReference type="Proteomes" id="UP000574276"/>
    </source>
</evidence>
<sequence length="374" mass="43132">MQIQKNNVITDGSGIVLRILEVRENESFVVDCNKKRMPYWISNEVIMEYMQYELAEIDEVTEESAISVMHKRYTMIADILPVVSNEKLRSDAIAEASVQYGISKQTIRSYLWMYLVAQDKKALAPAIRKEEKRELSETEKNIRWALNKFFYTTDKNSLSVAYTMMLQAKYCDNEGKLKDSYPTFHQFRYFYRKTKKMQNFKISRNGLKAYQRDMRPCVGDSVQSFAPASGTGMFDSTICDIYLVDDTRTHIIGRPVLTACVDAYSGLCYGYTVTLEGGLYSLRGLMVNIVMDKVKHCEGYGIKVSKEDWPSYNCLPGRLVTDRGKEYTSDTFAQLAELGVLVTNLPSFRAELKSPVERFFKLIQDYYKPHLRVN</sequence>
<dbReference type="EMBL" id="JACEGA010000001">
    <property type="protein sequence ID" value="MBB2184630.1"/>
    <property type="molecule type" value="Genomic_DNA"/>
</dbReference>
<dbReference type="Proteomes" id="UP000574276">
    <property type="component" value="Unassembled WGS sequence"/>
</dbReference>
<organism evidence="2 3">
    <name type="scientific">Variimorphobacter saccharofermentans</name>
    <dbReference type="NCBI Taxonomy" id="2755051"/>
    <lineage>
        <taxon>Bacteria</taxon>
        <taxon>Bacillati</taxon>
        <taxon>Bacillota</taxon>
        <taxon>Clostridia</taxon>
        <taxon>Lachnospirales</taxon>
        <taxon>Lachnospiraceae</taxon>
        <taxon>Variimorphobacter</taxon>
    </lineage>
</organism>
<keyword evidence="3" id="KW-1185">Reference proteome</keyword>
<dbReference type="AlphaFoldDB" id="A0A839K4V0"/>
<name>A0A839K4V0_9FIRM</name>
<dbReference type="InterPro" id="IPR036397">
    <property type="entry name" value="RNaseH_sf"/>
</dbReference>
<feature type="domain" description="Integrase catalytic" evidence="1">
    <location>
        <begin position="223"/>
        <end position="374"/>
    </location>
</feature>
<evidence type="ECO:0000259" key="1">
    <source>
        <dbReference type="PROSITE" id="PS50994"/>
    </source>
</evidence>
<dbReference type="InterPro" id="IPR001584">
    <property type="entry name" value="Integrase_cat-core"/>
</dbReference>
<protein>
    <submittedName>
        <fullName evidence="2">DDE-type integrase/transposase/recombinase</fullName>
    </submittedName>
</protein>
<comment type="caution">
    <text evidence="2">The sequence shown here is derived from an EMBL/GenBank/DDBJ whole genome shotgun (WGS) entry which is preliminary data.</text>
</comment>
<dbReference type="PROSITE" id="PS50994">
    <property type="entry name" value="INTEGRASE"/>
    <property type="match status" value="1"/>
</dbReference>
<proteinExistence type="predicted"/>
<gene>
    <name evidence="2" type="ORF">H0486_17300</name>
</gene>
<dbReference type="SUPFAM" id="SSF53098">
    <property type="entry name" value="Ribonuclease H-like"/>
    <property type="match status" value="1"/>
</dbReference>
<dbReference type="RefSeq" id="WP_228354192.1">
    <property type="nucleotide sequence ID" value="NZ_JACEGA010000001.1"/>
</dbReference>
<dbReference type="GO" id="GO:0015074">
    <property type="term" value="P:DNA integration"/>
    <property type="evidence" value="ECO:0007669"/>
    <property type="project" value="InterPro"/>
</dbReference>
<evidence type="ECO:0000313" key="2">
    <source>
        <dbReference type="EMBL" id="MBB2184630.1"/>
    </source>
</evidence>